<feature type="region of interest" description="Disordered" evidence="1">
    <location>
        <begin position="262"/>
        <end position="287"/>
    </location>
</feature>
<dbReference type="Proteomes" id="UP001159363">
    <property type="component" value="Chromosome 11"/>
</dbReference>
<keyword evidence="3" id="KW-1185">Reference proteome</keyword>
<gene>
    <name evidence="2" type="ORF">PR048_028148</name>
</gene>
<organism evidence="2 3">
    <name type="scientific">Dryococelus australis</name>
    <dbReference type="NCBI Taxonomy" id="614101"/>
    <lineage>
        <taxon>Eukaryota</taxon>
        <taxon>Metazoa</taxon>
        <taxon>Ecdysozoa</taxon>
        <taxon>Arthropoda</taxon>
        <taxon>Hexapoda</taxon>
        <taxon>Insecta</taxon>
        <taxon>Pterygota</taxon>
        <taxon>Neoptera</taxon>
        <taxon>Polyneoptera</taxon>
        <taxon>Phasmatodea</taxon>
        <taxon>Verophasmatodea</taxon>
        <taxon>Anareolatae</taxon>
        <taxon>Phasmatidae</taxon>
        <taxon>Eurycanthinae</taxon>
        <taxon>Dryococelus</taxon>
    </lineage>
</organism>
<reference evidence="2 3" key="1">
    <citation type="submission" date="2023-02" db="EMBL/GenBank/DDBJ databases">
        <title>LHISI_Scaffold_Assembly.</title>
        <authorList>
            <person name="Stuart O.P."/>
            <person name="Cleave R."/>
            <person name="Magrath M.J.L."/>
            <person name="Mikheyev A.S."/>
        </authorList>
    </citation>
    <scope>NUCLEOTIDE SEQUENCE [LARGE SCALE GENOMIC DNA]</scope>
    <source>
        <strain evidence="2">Daus_M_001</strain>
        <tissue evidence="2">Leg muscle</tissue>
    </source>
</reference>
<sequence>MKMTLFGAHEREVMCSETQMVAPSWFETRSEIGSKIDTENCCTIRVQSWTGDRDEVHFKPPKLAVRNLDPRSAAIVNKCKRGGDTAAHTTQLHRHMPPKWRHNLASCRNALSPIIAWYSYRQEIAQPTEKARKPQQASQQKQIYQQWQSASSMDFLRPFMAFASTLSNVSFEVLPSQPHETQSVSNIKEGYQSEHEDEVTCHTLGEQSTENVSDRDSGNFVYTMPEWDTSTSGRKRTVMGKPSTSVSSVDKVFRLLVSSSSATASNSSSSSDDKSMPGTTQWGLLSRTDDLSQGEFTRVQSRWRAQVIPLPRPAITLPVPASRRPASASRSRSPPSRLCIPLPLPAPASCVGLRRPLSKTIARSKSMAQEATKYEVFGVGAPTNGIAHCPEKAYTIIDRLPEDLGTGLVSDWSAACCENNSLLAVLSPGDMNTRR</sequence>
<feature type="region of interest" description="Disordered" evidence="1">
    <location>
        <begin position="202"/>
        <end position="243"/>
    </location>
</feature>
<evidence type="ECO:0000313" key="2">
    <source>
        <dbReference type="EMBL" id="KAJ8871808.1"/>
    </source>
</evidence>
<evidence type="ECO:0000313" key="3">
    <source>
        <dbReference type="Proteomes" id="UP001159363"/>
    </source>
</evidence>
<comment type="caution">
    <text evidence="2">The sequence shown here is derived from an EMBL/GenBank/DDBJ whole genome shotgun (WGS) entry which is preliminary data.</text>
</comment>
<proteinExistence type="predicted"/>
<dbReference type="EMBL" id="JARBHB010000012">
    <property type="protein sequence ID" value="KAJ8871808.1"/>
    <property type="molecule type" value="Genomic_DNA"/>
</dbReference>
<protein>
    <submittedName>
        <fullName evidence="2">Uncharacterized protein</fullName>
    </submittedName>
</protein>
<name>A0ABQ9GIG5_9NEOP</name>
<accession>A0ABQ9GIG5</accession>
<evidence type="ECO:0000256" key="1">
    <source>
        <dbReference type="SAM" id="MobiDB-lite"/>
    </source>
</evidence>